<evidence type="ECO:0000256" key="5">
    <source>
        <dbReference type="ARBA" id="ARBA00022714"/>
    </source>
</evidence>
<dbReference type="GO" id="GO:0031071">
    <property type="term" value="F:cysteine desulfurase activity"/>
    <property type="evidence" value="ECO:0007669"/>
    <property type="project" value="UniProtKB-EC"/>
</dbReference>
<gene>
    <name evidence="13" type="primary">iscS_1</name>
    <name evidence="13" type="ORF">Pla8534_25980</name>
</gene>
<evidence type="ECO:0000256" key="10">
    <source>
        <dbReference type="ARBA" id="ARBA00050776"/>
    </source>
</evidence>
<feature type="domain" description="Aminotransferase class V" evidence="12">
    <location>
        <begin position="13"/>
        <end position="384"/>
    </location>
</feature>
<dbReference type="InterPro" id="IPR020578">
    <property type="entry name" value="Aminotrans_V_PyrdxlP_BS"/>
</dbReference>
<dbReference type="PANTHER" id="PTHR11601">
    <property type="entry name" value="CYSTEINE DESULFURYLASE FAMILY MEMBER"/>
    <property type="match status" value="1"/>
</dbReference>
<reference evidence="13 14" key="1">
    <citation type="submission" date="2019-02" db="EMBL/GenBank/DDBJ databases">
        <title>Deep-cultivation of Planctomycetes and their phenomic and genomic characterization uncovers novel biology.</title>
        <authorList>
            <person name="Wiegand S."/>
            <person name="Jogler M."/>
            <person name="Boedeker C."/>
            <person name="Pinto D."/>
            <person name="Vollmers J."/>
            <person name="Rivas-Marin E."/>
            <person name="Kohn T."/>
            <person name="Peeters S.H."/>
            <person name="Heuer A."/>
            <person name="Rast P."/>
            <person name="Oberbeckmann S."/>
            <person name="Bunk B."/>
            <person name="Jeske O."/>
            <person name="Meyerdierks A."/>
            <person name="Storesund J.E."/>
            <person name="Kallscheuer N."/>
            <person name="Luecker S."/>
            <person name="Lage O.M."/>
            <person name="Pohl T."/>
            <person name="Merkel B.J."/>
            <person name="Hornburger P."/>
            <person name="Mueller R.-W."/>
            <person name="Bruemmer F."/>
            <person name="Labrenz M."/>
            <person name="Spormann A.M."/>
            <person name="Op den Camp H."/>
            <person name="Overmann J."/>
            <person name="Amann R."/>
            <person name="Jetten M.S.M."/>
            <person name="Mascher T."/>
            <person name="Medema M.H."/>
            <person name="Devos D.P."/>
            <person name="Kaster A.-K."/>
            <person name="Ovreas L."/>
            <person name="Rohde M."/>
            <person name="Galperin M.Y."/>
            <person name="Jogler C."/>
        </authorList>
    </citation>
    <scope>NUCLEOTIDE SEQUENCE [LARGE SCALE GENOMIC DNA]</scope>
    <source>
        <strain evidence="13 14">Pla85_3_4</strain>
    </source>
</reference>
<dbReference type="Proteomes" id="UP000317648">
    <property type="component" value="Chromosome"/>
</dbReference>
<accession>A0A518DSH5</accession>
<evidence type="ECO:0000313" key="14">
    <source>
        <dbReference type="Proteomes" id="UP000317648"/>
    </source>
</evidence>
<dbReference type="InterPro" id="IPR015421">
    <property type="entry name" value="PyrdxlP-dep_Trfase_major"/>
</dbReference>
<keyword evidence="4 13" id="KW-0808">Transferase</keyword>
<evidence type="ECO:0000313" key="13">
    <source>
        <dbReference type="EMBL" id="QDU94791.1"/>
    </source>
</evidence>
<comment type="cofactor">
    <cofactor evidence="1 11">
        <name>pyridoxal 5'-phosphate</name>
        <dbReference type="ChEBI" id="CHEBI:597326"/>
    </cofactor>
</comment>
<dbReference type="InterPro" id="IPR016454">
    <property type="entry name" value="Cysteine_dSase"/>
</dbReference>
<dbReference type="PANTHER" id="PTHR11601:SF34">
    <property type="entry name" value="CYSTEINE DESULFURASE"/>
    <property type="match status" value="1"/>
</dbReference>
<dbReference type="EMBL" id="CP036433">
    <property type="protein sequence ID" value="QDU94791.1"/>
    <property type="molecule type" value="Genomic_DNA"/>
</dbReference>
<dbReference type="FunFam" id="3.40.640.10:FF:000003">
    <property type="entry name" value="Cysteine desulfurase IscS"/>
    <property type="match status" value="1"/>
</dbReference>
<keyword evidence="6" id="KW-0479">Metal-binding</keyword>
<dbReference type="Gene3D" id="1.10.260.50">
    <property type="match status" value="1"/>
</dbReference>
<keyword evidence="8" id="KW-0408">Iron</keyword>
<dbReference type="InterPro" id="IPR015422">
    <property type="entry name" value="PyrdxlP-dep_Trfase_small"/>
</dbReference>
<evidence type="ECO:0000256" key="1">
    <source>
        <dbReference type="ARBA" id="ARBA00001933"/>
    </source>
</evidence>
<evidence type="ECO:0000256" key="8">
    <source>
        <dbReference type="ARBA" id="ARBA00023004"/>
    </source>
</evidence>
<dbReference type="InterPro" id="IPR015424">
    <property type="entry name" value="PyrdxlP-dep_Trfase"/>
</dbReference>
<dbReference type="PROSITE" id="PS00595">
    <property type="entry name" value="AA_TRANSFER_CLASS_5"/>
    <property type="match status" value="1"/>
</dbReference>
<keyword evidence="5" id="KW-0001">2Fe-2S</keyword>
<proteinExistence type="inferred from homology"/>
<keyword evidence="14" id="KW-1185">Reference proteome</keyword>
<dbReference type="KEGG" id="lcre:Pla8534_25980"/>
<evidence type="ECO:0000256" key="2">
    <source>
        <dbReference type="ARBA" id="ARBA00006490"/>
    </source>
</evidence>
<keyword evidence="9" id="KW-0411">Iron-sulfur</keyword>
<comment type="similarity">
    <text evidence="2">Belongs to the class-V pyridoxal-phosphate-dependent aminotransferase family. NifS/IscS subfamily.</text>
</comment>
<protein>
    <recommendedName>
        <fullName evidence="3">cysteine desulfurase</fullName>
        <ecNumber evidence="3">2.8.1.7</ecNumber>
    </recommendedName>
</protein>
<dbReference type="EC" id="2.8.1.7" evidence="3"/>
<evidence type="ECO:0000259" key="12">
    <source>
        <dbReference type="Pfam" id="PF00266"/>
    </source>
</evidence>
<dbReference type="GO" id="GO:0051537">
    <property type="term" value="F:2 iron, 2 sulfur cluster binding"/>
    <property type="evidence" value="ECO:0007669"/>
    <property type="project" value="UniProtKB-KW"/>
</dbReference>
<dbReference type="SUPFAM" id="SSF53383">
    <property type="entry name" value="PLP-dependent transferases"/>
    <property type="match status" value="1"/>
</dbReference>
<evidence type="ECO:0000256" key="9">
    <source>
        <dbReference type="ARBA" id="ARBA00023014"/>
    </source>
</evidence>
<evidence type="ECO:0000256" key="7">
    <source>
        <dbReference type="ARBA" id="ARBA00022898"/>
    </source>
</evidence>
<dbReference type="PIRSF" id="PIRSF005572">
    <property type="entry name" value="NifS"/>
    <property type="match status" value="1"/>
</dbReference>
<dbReference type="Gene3D" id="3.40.640.10">
    <property type="entry name" value="Type I PLP-dependent aspartate aminotransferase-like (Major domain)"/>
    <property type="match status" value="1"/>
</dbReference>
<keyword evidence="7" id="KW-0663">Pyridoxal phosphate</keyword>
<organism evidence="13 14">
    <name type="scientific">Lignipirellula cremea</name>
    <dbReference type="NCBI Taxonomy" id="2528010"/>
    <lineage>
        <taxon>Bacteria</taxon>
        <taxon>Pseudomonadati</taxon>
        <taxon>Planctomycetota</taxon>
        <taxon>Planctomycetia</taxon>
        <taxon>Pirellulales</taxon>
        <taxon>Pirellulaceae</taxon>
        <taxon>Lignipirellula</taxon>
    </lineage>
</organism>
<evidence type="ECO:0000256" key="11">
    <source>
        <dbReference type="RuleBase" id="RU004504"/>
    </source>
</evidence>
<dbReference type="InterPro" id="IPR000192">
    <property type="entry name" value="Aminotrans_V_dom"/>
</dbReference>
<comment type="catalytic activity">
    <reaction evidence="10">
        <text>(sulfur carrier)-H + L-cysteine = (sulfur carrier)-SH + L-alanine</text>
        <dbReference type="Rhea" id="RHEA:43892"/>
        <dbReference type="Rhea" id="RHEA-COMP:14737"/>
        <dbReference type="Rhea" id="RHEA-COMP:14739"/>
        <dbReference type="ChEBI" id="CHEBI:29917"/>
        <dbReference type="ChEBI" id="CHEBI:35235"/>
        <dbReference type="ChEBI" id="CHEBI:57972"/>
        <dbReference type="ChEBI" id="CHEBI:64428"/>
        <dbReference type="EC" id="2.8.1.7"/>
    </reaction>
</comment>
<dbReference type="GO" id="GO:0046872">
    <property type="term" value="F:metal ion binding"/>
    <property type="evidence" value="ECO:0007669"/>
    <property type="project" value="UniProtKB-KW"/>
</dbReference>
<dbReference type="Gene3D" id="3.90.1150.10">
    <property type="entry name" value="Aspartate Aminotransferase, domain 1"/>
    <property type="match status" value="1"/>
</dbReference>
<name>A0A518DSH5_9BACT</name>
<evidence type="ECO:0000256" key="3">
    <source>
        <dbReference type="ARBA" id="ARBA00012239"/>
    </source>
</evidence>
<evidence type="ECO:0000256" key="6">
    <source>
        <dbReference type="ARBA" id="ARBA00022723"/>
    </source>
</evidence>
<dbReference type="Pfam" id="PF00266">
    <property type="entry name" value="Aminotran_5"/>
    <property type="match status" value="1"/>
</dbReference>
<sequence length="403" mass="43534">MLASTMSNGLPLYLDNHSTTRVDPRVVAAMLPMLTENYGNAGSVSHPYGWEAAEAVNRSRETIAAAIQAKPREIVFTSGATESNNLAIRGIAEHPRRQGDQILSVATEHKAVLDPLARLQRRLGLEIRLLPVAGVGSDCPGRLDPQQVADAITDRTALVSVMLANNEIGVIQPLAEIGAICRERGVPLHCDATQALGKIPIDARTLNVDLMSFSAHKLYGPKGVGCLYIRRGAPRLRLEPQIDGGGQEQNYRSGTLNTAGIVGFAKAVELCLAEMPTESVRLRGLRDRLFERLETRLDRVVLNGPPLTPELRLDNNLNCSFALVDGEALMMSMGELAVSSGSACTSTNPEPSHVLRAIGLSDDATRSSLRFGLGRFNTEQEIDRASDLIVESVARLRKMSSMA</sequence>
<dbReference type="AlphaFoldDB" id="A0A518DSH5"/>
<evidence type="ECO:0000256" key="4">
    <source>
        <dbReference type="ARBA" id="ARBA00022679"/>
    </source>
</evidence>